<gene>
    <name evidence="1" type="ORF">GRI94_05850</name>
    <name evidence="2" type="ORF">GRI94_19940</name>
</gene>
<organism evidence="2 3">
    <name type="scientific">Parerythrobacter jejuensis</name>
    <dbReference type="NCBI Taxonomy" id="795812"/>
    <lineage>
        <taxon>Bacteria</taxon>
        <taxon>Pseudomonadati</taxon>
        <taxon>Pseudomonadota</taxon>
        <taxon>Alphaproteobacteria</taxon>
        <taxon>Sphingomonadales</taxon>
        <taxon>Erythrobacteraceae</taxon>
        <taxon>Parerythrobacter</taxon>
    </lineage>
</organism>
<keyword evidence="3" id="KW-1185">Reference proteome</keyword>
<dbReference type="EMBL" id="WTYE01000001">
    <property type="protein sequence ID" value="MXP31346.1"/>
    <property type="molecule type" value="Genomic_DNA"/>
</dbReference>
<proteinExistence type="predicted"/>
<dbReference type="Proteomes" id="UP000446786">
    <property type="component" value="Unassembled WGS sequence"/>
</dbReference>
<reference evidence="2 3" key="1">
    <citation type="submission" date="2019-12" db="EMBL/GenBank/DDBJ databases">
        <title>Genomic-based taxomic classification of the family Erythrobacteraceae.</title>
        <authorList>
            <person name="Xu L."/>
        </authorList>
    </citation>
    <scope>NUCLEOTIDE SEQUENCE [LARGE SCALE GENOMIC DNA]</scope>
    <source>
        <strain evidence="2 3">JCM 16677</strain>
    </source>
</reference>
<dbReference type="AlphaFoldDB" id="A0A845B024"/>
<dbReference type="OrthoDB" id="7429152at2"/>
<sequence length="49" mass="5697">MSSLSFRSSRPDRWVSPRAHRDASLRFLNHGPIQPMEEPGFWARLFGRG</sequence>
<protein>
    <submittedName>
        <fullName evidence="2">Uncharacterized protein</fullName>
    </submittedName>
</protein>
<evidence type="ECO:0000313" key="2">
    <source>
        <dbReference type="EMBL" id="MXP34106.1"/>
    </source>
</evidence>
<accession>A0A845B024</accession>
<dbReference type="RefSeq" id="WP_160778800.1">
    <property type="nucleotide sequence ID" value="NZ_BAAAZF010000001.1"/>
</dbReference>
<comment type="caution">
    <text evidence="2">The sequence shown here is derived from an EMBL/GenBank/DDBJ whole genome shotgun (WGS) entry which is preliminary data.</text>
</comment>
<evidence type="ECO:0000313" key="3">
    <source>
        <dbReference type="Proteomes" id="UP000446786"/>
    </source>
</evidence>
<name>A0A845B024_9SPHN</name>
<evidence type="ECO:0000313" key="1">
    <source>
        <dbReference type="EMBL" id="MXP31346.1"/>
    </source>
</evidence>
<dbReference type="EMBL" id="WTYE01000001">
    <property type="protein sequence ID" value="MXP34106.1"/>
    <property type="molecule type" value="Genomic_DNA"/>
</dbReference>